<dbReference type="InterPro" id="IPR016024">
    <property type="entry name" value="ARM-type_fold"/>
</dbReference>
<evidence type="ECO:0000313" key="7">
    <source>
        <dbReference type="Proteomes" id="UP000823561"/>
    </source>
</evidence>
<feature type="domain" description="TOG" evidence="5">
    <location>
        <begin position="998"/>
        <end position="1237"/>
    </location>
</feature>
<feature type="region of interest" description="Disordered" evidence="4">
    <location>
        <begin position="281"/>
        <end position="300"/>
    </location>
</feature>
<feature type="compositionally biased region" description="Pro residues" evidence="4">
    <location>
        <begin position="943"/>
        <end position="952"/>
    </location>
</feature>
<comment type="subcellular location">
    <subcellularLocation>
        <location evidence="1">Cytoplasm</location>
        <location evidence="1">Cytoskeleton</location>
    </subcellularLocation>
</comment>
<feature type="compositionally biased region" description="Basic and acidic residues" evidence="4">
    <location>
        <begin position="485"/>
        <end position="498"/>
    </location>
</feature>
<dbReference type="Pfam" id="PF12348">
    <property type="entry name" value="CLASP_N"/>
    <property type="match status" value="1"/>
</dbReference>
<protein>
    <recommendedName>
        <fullName evidence="5">TOG domain-containing protein</fullName>
    </recommendedName>
</protein>
<evidence type="ECO:0000259" key="5">
    <source>
        <dbReference type="SMART" id="SM01349"/>
    </source>
</evidence>
<dbReference type="PANTHER" id="PTHR21567:SF87">
    <property type="entry name" value="CRESCERIN-LIKE PROTEIN CHE-12"/>
    <property type="match status" value="1"/>
</dbReference>
<keyword evidence="2" id="KW-0963">Cytoplasm</keyword>
<dbReference type="Proteomes" id="UP000823561">
    <property type="component" value="Chromosome 19"/>
</dbReference>
<feature type="compositionally biased region" description="Polar residues" evidence="4">
    <location>
        <begin position="660"/>
        <end position="686"/>
    </location>
</feature>
<dbReference type="PANTHER" id="PTHR21567">
    <property type="entry name" value="CLASP"/>
    <property type="match status" value="1"/>
</dbReference>
<dbReference type="GO" id="GO:0005881">
    <property type="term" value="C:cytoplasmic microtubule"/>
    <property type="evidence" value="ECO:0007669"/>
    <property type="project" value="TreeGrafter"/>
</dbReference>
<name>A0AAV6FTY6_9TELE</name>
<dbReference type="InterPro" id="IPR024395">
    <property type="entry name" value="CLASP_N_dom"/>
</dbReference>
<feature type="domain" description="TOG" evidence="5">
    <location>
        <begin position="1275"/>
        <end position="1517"/>
    </location>
</feature>
<dbReference type="GO" id="GO:0005929">
    <property type="term" value="C:cilium"/>
    <property type="evidence" value="ECO:0007669"/>
    <property type="project" value="TreeGrafter"/>
</dbReference>
<proteinExistence type="predicted"/>
<accession>A0AAV6FTY6</accession>
<feature type="compositionally biased region" description="Low complexity" evidence="4">
    <location>
        <begin position="645"/>
        <end position="658"/>
    </location>
</feature>
<feature type="region of interest" description="Disordered" evidence="4">
    <location>
        <begin position="731"/>
        <end position="1004"/>
    </location>
</feature>
<reference evidence="6" key="1">
    <citation type="submission" date="2020-10" db="EMBL/GenBank/DDBJ databases">
        <title>Chromosome-scale genome assembly of the Allis shad, Alosa alosa.</title>
        <authorList>
            <person name="Margot Z."/>
            <person name="Christophe K."/>
            <person name="Cabau C."/>
            <person name="Louis A."/>
            <person name="Berthelot C."/>
            <person name="Parey E."/>
            <person name="Roest Crollius H."/>
            <person name="Montfort J."/>
            <person name="Robinson-Rechavi M."/>
            <person name="Bucao C."/>
            <person name="Bouchez O."/>
            <person name="Gislard M."/>
            <person name="Lluch J."/>
            <person name="Milhes M."/>
            <person name="Lampietro C."/>
            <person name="Lopez Roques C."/>
            <person name="Donnadieu C."/>
            <person name="Braasch I."/>
            <person name="Desvignes T."/>
            <person name="Postlethwait J."/>
            <person name="Bobe J."/>
            <person name="Guiguen Y."/>
        </authorList>
    </citation>
    <scope>NUCLEOTIDE SEQUENCE</scope>
    <source>
        <strain evidence="6">M-15738</strain>
        <tissue evidence="6">Blood</tissue>
    </source>
</reference>
<dbReference type="SMART" id="SM01349">
    <property type="entry name" value="TOG"/>
    <property type="match status" value="3"/>
</dbReference>
<sequence length="1517" mass="165783">MTGLPSEQSIMIYGLIPQELHNQLLDHDNYQNRTNGVEELKNILFELDLKPVPSDSIVEFIGFLRKLLDDSNFKVLYGTLQVINLLVQKLDYNVEKYCKQIVVVVLKTLGDTRAVTRNEYMNVFRQLMRIVGPQKVLDLVIGHLRHKNSRVREDVLNIITAAMLTHPRKDFNIPSICFEVAPYLADSKRKVRHAALELFAVFDYCLDTGKKQPLMKAIDRVELTADVEGLMAAVQARKARHVLPRLSAEGTIEYALVIPKPGQRRSTQFGSGADVDWVLNGGRSSSARSQRTEPDTDRLCGYGSLGSLTDDFPLQRRIVSAGKGKNKLPWERTSLPCAPDPQPSSLCNGKPSSQISSSDDMLSSYSPHRGTCVSSFGSGELAPSSGRWERLGRLRRSGSLDSDPDIFKAALSSNAERVFPKPGRLLSGNPSVERTFSLPSNPTPTGTFLLPSYPLASLPGGVLTPTLSRRHRADSSLSMSNTWPNKREISPHRRDTSPWRDSTGEVLSSRCSPLPLRASLVSSSSTSSFRQALSSSRPVSSVSPVSPVTPTGLVIALPDRGVASNGRGSSRQEQQPHGERDLHLHLANLGMQDQEDEPLNREEMLNSLRSLRNSAAKKRAKVSQSGSEPDPDSPDSAVRLEALDSPSHTSPSITSPLSESGLSSLCSPPTPMLNGSQTSPGNSATKSRPPRVSSAKQRPAVSMEFTSLQAMLPKDKGPSEVSVVGQRLTYHNGPAESEEDWSREMSPLTSRPAGREPIRALRPAKAPQMLSSSSRASPAGDMPEGVVGKGVFGPVPPSSGPGVPSSSSELGDSTGRVSCDPPVGVYGHAVPGSQQDSEINADSEDAMERVKLSKLARDKMRQHRLDQQDGPQPPADRQRTERMRRSRNIITESSTEDSGNLQDFQLNGSMVVSAKSDSPQHDATPSPTSPPGPQSPIKCLSPPHQPSPPTVPPTSRSTLPRRRRAPSLTRARPILSQSTDELAPGTPSQKKDPQEQPELRPFSKPELALTQSFKLLNSDDWEKKIEGLTFLRCLSEYHSDVLSNRLHDVCLALISEVRNLRSGVSRVAVVTVGELFAKLQRGMDQELDVLARALLHKASESNAFIRQDVDAALDSMVQHCTPTRTMSALLTGGLSHLNSVVRKCMAQHMATLVEKIGASRALSGGKDLTDRILPAVTRLAQDSSQEARYFGRRMLLFLSSHRDFDKMLEKYIPTKDLATVRDTVFTLKTKGLGEMPQDTPSARGRRSLPGSGTIRASSLTREPLSSSKDYGQYSSKGQAHSIADKTEYIKQITGLMNSKDFRERIKGIDQLVGDCEYNPNLVIGSMFQVFDAFKARLQESNSKVNLYALEALPRIISQLKDNLAQVVYILVPAIVDNHLNSKNNAIYSAAISAIDELIQNLDNSLLLQPFCTKAQYLSGKARVDLIEKVADLVRELYPRKPQMVEQKVLPLLWHLLGASTNSGTVHGRGGSVRAATGTLCQALYDHMGPALAECAVSQPTSTHKSLNELLNTLNAPN</sequence>
<feature type="region of interest" description="Disordered" evidence="4">
    <location>
        <begin position="1231"/>
        <end position="1278"/>
    </location>
</feature>
<feature type="compositionally biased region" description="Low complexity" evidence="4">
    <location>
        <begin position="352"/>
        <end position="366"/>
    </location>
</feature>
<feature type="compositionally biased region" description="Basic and acidic residues" evidence="4">
    <location>
        <begin position="989"/>
        <end position="1003"/>
    </location>
</feature>
<dbReference type="SUPFAM" id="SSF48371">
    <property type="entry name" value="ARM repeat"/>
    <property type="match status" value="2"/>
</dbReference>
<gene>
    <name evidence="6" type="ORF">AALO_G00250540</name>
</gene>
<keyword evidence="7" id="KW-1185">Reference proteome</keyword>
<feature type="compositionally biased region" description="Polar residues" evidence="4">
    <location>
        <begin position="888"/>
        <end position="923"/>
    </location>
</feature>
<comment type="caution">
    <text evidence="6">The sequence shown here is derived from an EMBL/GenBank/DDBJ whole genome shotgun (WGS) entry which is preliminary data.</text>
</comment>
<organism evidence="6 7">
    <name type="scientific">Alosa alosa</name>
    <name type="common">allis shad</name>
    <dbReference type="NCBI Taxonomy" id="278164"/>
    <lineage>
        <taxon>Eukaryota</taxon>
        <taxon>Metazoa</taxon>
        <taxon>Chordata</taxon>
        <taxon>Craniata</taxon>
        <taxon>Vertebrata</taxon>
        <taxon>Euteleostomi</taxon>
        <taxon>Actinopterygii</taxon>
        <taxon>Neopterygii</taxon>
        <taxon>Teleostei</taxon>
        <taxon>Clupei</taxon>
        <taxon>Clupeiformes</taxon>
        <taxon>Clupeoidei</taxon>
        <taxon>Clupeidae</taxon>
        <taxon>Alosa</taxon>
    </lineage>
</organism>
<dbReference type="GO" id="GO:0000226">
    <property type="term" value="P:microtubule cytoskeleton organization"/>
    <property type="evidence" value="ECO:0007669"/>
    <property type="project" value="TreeGrafter"/>
</dbReference>
<feature type="region of interest" description="Disordered" evidence="4">
    <location>
        <begin position="329"/>
        <end position="366"/>
    </location>
</feature>
<dbReference type="InterPro" id="IPR048491">
    <property type="entry name" value="XMAP215_CLASP_TOG"/>
</dbReference>
<evidence type="ECO:0000256" key="4">
    <source>
        <dbReference type="SAM" id="MobiDB-lite"/>
    </source>
</evidence>
<feature type="region of interest" description="Disordered" evidence="4">
    <location>
        <begin position="613"/>
        <end position="702"/>
    </location>
</feature>
<keyword evidence="3" id="KW-0206">Cytoskeleton</keyword>
<dbReference type="Gene3D" id="1.25.10.10">
    <property type="entry name" value="Leucine-rich Repeat Variant"/>
    <property type="match status" value="3"/>
</dbReference>
<dbReference type="GO" id="GO:0008017">
    <property type="term" value="F:microtubule binding"/>
    <property type="evidence" value="ECO:0007669"/>
    <property type="project" value="TreeGrafter"/>
</dbReference>
<evidence type="ECO:0000256" key="2">
    <source>
        <dbReference type="ARBA" id="ARBA00022490"/>
    </source>
</evidence>
<dbReference type="Pfam" id="PF21041">
    <property type="entry name" value="XMAP215_CLASP_TOG"/>
    <property type="match status" value="1"/>
</dbReference>
<dbReference type="EMBL" id="JADWDJ010000019">
    <property type="protein sequence ID" value="KAG5266168.1"/>
    <property type="molecule type" value="Genomic_DNA"/>
</dbReference>
<feature type="compositionally biased region" description="Polar residues" evidence="4">
    <location>
        <begin position="1254"/>
        <end position="1278"/>
    </location>
</feature>
<feature type="domain" description="TOG" evidence="5">
    <location>
        <begin position="2"/>
        <end position="227"/>
    </location>
</feature>
<evidence type="ECO:0000256" key="1">
    <source>
        <dbReference type="ARBA" id="ARBA00004245"/>
    </source>
</evidence>
<feature type="compositionally biased region" description="Basic and acidic residues" evidence="4">
    <location>
        <begin position="846"/>
        <end position="867"/>
    </location>
</feature>
<feature type="region of interest" description="Disordered" evidence="4">
    <location>
        <begin position="470"/>
        <end position="510"/>
    </location>
</feature>
<evidence type="ECO:0000313" key="6">
    <source>
        <dbReference type="EMBL" id="KAG5266168.1"/>
    </source>
</evidence>
<dbReference type="InterPro" id="IPR011989">
    <property type="entry name" value="ARM-like"/>
</dbReference>
<feature type="compositionally biased region" description="Polar residues" evidence="4">
    <location>
        <begin position="475"/>
        <end position="484"/>
    </location>
</feature>
<evidence type="ECO:0000256" key="3">
    <source>
        <dbReference type="ARBA" id="ARBA00023212"/>
    </source>
</evidence>
<dbReference type="InterPro" id="IPR034085">
    <property type="entry name" value="TOG"/>
</dbReference>